<accession>D0NRG1</accession>
<keyword evidence="3" id="KW-1185">Reference proteome</keyword>
<dbReference type="OrthoDB" id="94969at2759"/>
<dbReference type="RefSeq" id="XP_002898196.1">
    <property type="nucleotide sequence ID" value="XM_002898150.1"/>
</dbReference>
<evidence type="ECO:0000256" key="1">
    <source>
        <dbReference type="SAM" id="MobiDB-lite"/>
    </source>
</evidence>
<proteinExistence type="predicted"/>
<dbReference type="GeneID" id="9475837"/>
<reference evidence="3" key="1">
    <citation type="journal article" date="2009" name="Nature">
        <title>Genome sequence and analysis of the Irish potato famine pathogen Phytophthora infestans.</title>
        <authorList>
            <consortium name="The Broad Institute Genome Sequencing Platform"/>
            <person name="Haas B.J."/>
            <person name="Kamoun S."/>
            <person name="Zody M.C."/>
            <person name="Jiang R.H."/>
            <person name="Handsaker R.E."/>
            <person name="Cano L.M."/>
            <person name="Grabherr M."/>
            <person name="Kodira C.D."/>
            <person name="Raffaele S."/>
            <person name="Torto-Alalibo T."/>
            <person name="Bozkurt T.O."/>
            <person name="Ah-Fong A.M."/>
            <person name="Alvarado L."/>
            <person name="Anderson V.L."/>
            <person name="Armstrong M.R."/>
            <person name="Avrova A."/>
            <person name="Baxter L."/>
            <person name="Beynon J."/>
            <person name="Boevink P.C."/>
            <person name="Bollmann S.R."/>
            <person name="Bos J.I."/>
            <person name="Bulone V."/>
            <person name="Cai G."/>
            <person name="Cakir C."/>
            <person name="Carrington J.C."/>
            <person name="Chawner M."/>
            <person name="Conti L."/>
            <person name="Costanzo S."/>
            <person name="Ewan R."/>
            <person name="Fahlgren N."/>
            <person name="Fischbach M.A."/>
            <person name="Fugelstad J."/>
            <person name="Gilroy E.M."/>
            <person name="Gnerre S."/>
            <person name="Green P.J."/>
            <person name="Grenville-Briggs L.J."/>
            <person name="Griffith J."/>
            <person name="Grunwald N.J."/>
            <person name="Horn K."/>
            <person name="Horner N.R."/>
            <person name="Hu C.H."/>
            <person name="Huitema E."/>
            <person name="Jeong D.H."/>
            <person name="Jones A.M."/>
            <person name="Jones J.D."/>
            <person name="Jones R.W."/>
            <person name="Karlsson E.K."/>
            <person name="Kunjeti S.G."/>
            <person name="Lamour K."/>
            <person name="Liu Z."/>
            <person name="Ma L."/>
            <person name="Maclean D."/>
            <person name="Chibucos M.C."/>
            <person name="McDonald H."/>
            <person name="McWalters J."/>
            <person name="Meijer H.J."/>
            <person name="Morgan W."/>
            <person name="Morris P.F."/>
            <person name="Munro C.A."/>
            <person name="O'Neill K."/>
            <person name="Ospina-Giraldo M."/>
            <person name="Pinzon A."/>
            <person name="Pritchard L."/>
            <person name="Ramsahoye B."/>
            <person name="Ren Q."/>
            <person name="Restrepo S."/>
            <person name="Roy S."/>
            <person name="Sadanandom A."/>
            <person name="Savidor A."/>
            <person name="Schornack S."/>
            <person name="Schwartz D.C."/>
            <person name="Schumann U.D."/>
            <person name="Schwessinger B."/>
            <person name="Seyer L."/>
            <person name="Sharpe T."/>
            <person name="Silvar C."/>
            <person name="Song J."/>
            <person name="Studholme D.J."/>
            <person name="Sykes S."/>
            <person name="Thines M."/>
            <person name="van de Vondervoort P.J."/>
            <person name="Phuntumart V."/>
            <person name="Wawra S."/>
            <person name="Weide R."/>
            <person name="Win J."/>
            <person name="Young C."/>
            <person name="Zhou S."/>
            <person name="Fry W."/>
            <person name="Meyers B.C."/>
            <person name="van West P."/>
            <person name="Ristaino J."/>
            <person name="Govers F."/>
            <person name="Birch P.R."/>
            <person name="Whisson S.C."/>
            <person name="Judelson H.S."/>
            <person name="Nusbaum C."/>
        </authorList>
    </citation>
    <scope>NUCLEOTIDE SEQUENCE [LARGE SCALE GENOMIC DNA]</scope>
    <source>
        <strain evidence="3">T30-4</strain>
    </source>
</reference>
<name>D0NRG1_PHYIT</name>
<dbReference type="KEGG" id="pif:PITG_15013"/>
<evidence type="ECO:0000313" key="2">
    <source>
        <dbReference type="EMBL" id="EEY63311.1"/>
    </source>
</evidence>
<sequence>MLHNRDKHRKSGELILKSGDEGTGGKRAHRPARRTGEGSADVIGGVDSISDECNSSTTVALSIQAFSVLSDLIGYRAWRRRIRLDKTITAAELRSAIQAGTSEIITFISRWGFHTLGFRKSTLETSDVNDDGSKALWTHDGNKNDAIKNEIGEGEGEERVANSITAQHWFSKPVDKMYQKWFDLRNKKGIAYDTSPEAIRKMIKSKLFQTKMFDRWNNYRMEDIKRAIGESKLNNDEVAAMLVNYVQNYRVYILRWERIN</sequence>
<dbReference type="AlphaFoldDB" id="D0NRG1"/>
<dbReference type="EMBL" id="DS028155">
    <property type="protein sequence ID" value="EEY63311.1"/>
    <property type="molecule type" value="Genomic_DNA"/>
</dbReference>
<gene>
    <name evidence="2" type="ORF">PITG_15013</name>
</gene>
<dbReference type="VEuPathDB" id="FungiDB:PITG_15013"/>
<dbReference type="Proteomes" id="UP000006643">
    <property type="component" value="Unassembled WGS sequence"/>
</dbReference>
<organism evidence="2 3">
    <name type="scientific">Phytophthora infestans (strain T30-4)</name>
    <name type="common">Potato late blight agent</name>
    <dbReference type="NCBI Taxonomy" id="403677"/>
    <lineage>
        <taxon>Eukaryota</taxon>
        <taxon>Sar</taxon>
        <taxon>Stramenopiles</taxon>
        <taxon>Oomycota</taxon>
        <taxon>Peronosporomycetes</taxon>
        <taxon>Peronosporales</taxon>
        <taxon>Peronosporaceae</taxon>
        <taxon>Phytophthora</taxon>
    </lineage>
</organism>
<feature type="region of interest" description="Disordered" evidence="1">
    <location>
        <begin position="1"/>
        <end position="43"/>
    </location>
</feature>
<evidence type="ECO:0000313" key="3">
    <source>
        <dbReference type="Proteomes" id="UP000006643"/>
    </source>
</evidence>
<protein>
    <recommendedName>
        <fullName evidence="4">RxLR effector protein</fullName>
    </recommendedName>
</protein>
<evidence type="ECO:0008006" key="4">
    <source>
        <dbReference type="Google" id="ProtNLM"/>
    </source>
</evidence>
<dbReference type="InParanoid" id="D0NRG1"/>
<dbReference type="HOGENOM" id="CLU_1071432_0_0_1"/>
<feature type="compositionally biased region" description="Basic residues" evidence="1">
    <location>
        <begin position="1"/>
        <end position="10"/>
    </location>
</feature>